<proteinExistence type="predicted"/>
<keyword evidence="2" id="KW-1185">Reference proteome</keyword>
<organism evidence="1 2">
    <name type="scientific">Stieleria marina</name>
    <dbReference type="NCBI Taxonomy" id="1930275"/>
    <lineage>
        <taxon>Bacteria</taxon>
        <taxon>Pseudomonadati</taxon>
        <taxon>Planctomycetota</taxon>
        <taxon>Planctomycetia</taxon>
        <taxon>Pirellulales</taxon>
        <taxon>Pirellulaceae</taxon>
        <taxon>Stieleria</taxon>
    </lineage>
</organism>
<evidence type="ECO:0000313" key="2">
    <source>
        <dbReference type="Proteomes" id="UP000319817"/>
    </source>
</evidence>
<dbReference type="RefSeq" id="WP_145420970.1">
    <property type="nucleotide sequence ID" value="NZ_CP036526.1"/>
</dbReference>
<name>A0A517P1D2_9BACT</name>
<gene>
    <name evidence="1" type="ORF">K239x_52060</name>
</gene>
<dbReference type="Proteomes" id="UP000319817">
    <property type="component" value="Chromosome"/>
</dbReference>
<accession>A0A517P1D2</accession>
<sequence>MHQFHLYLYGPECGPIESTFDAAAARLQAIEGLYFEPDGSFVYSQAAGQQIYGMLYDAANQLQYVELWGDCKRPVWTKIVQAVVGPVDHELAVMCLPQRQLQDLQGFEETAF</sequence>
<dbReference type="EMBL" id="CP036526">
    <property type="protein sequence ID" value="QDT13189.1"/>
    <property type="molecule type" value="Genomic_DNA"/>
</dbReference>
<dbReference type="OrthoDB" id="289446at2"/>
<dbReference type="AlphaFoldDB" id="A0A517P1D2"/>
<protein>
    <submittedName>
        <fullName evidence="1">Uncharacterized protein</fullName>
    </submittedName>
</protein>
<evidence type="ECO:0000313" key="1">
    <source>
        <dbReference type="EMBL" id="QDT13189.1"/>
    </source>
</evidence>
<reference evidence="1 2" key="1">
    <citation type="submission" date="2019-02" db="EMBL/GenBank/DDBJ databases">
        <title>Deep-cultivation of Planctomycetes and their phenomic and genomic characterization uncovers novel biology.</title>
        <authorList>
            <person name="Wiegand S."/>
            <person name="Jogler M."/>
            <person name="Boedeker C."/>
            <person name="Pinto D."/>
            <person name="Vollmers J."/>
            <person name="Rivas-Marin E."/>
            <person name="Kohn T."/>
            <person name="Peeters S.H."/>
            <person name="Heuer A."/>
            <person name="Rast P."/>
            <person name="Oberbeckmann S."/>
            <person name="Bunk B."/>
            <person name="Jeske O."/>
            <person name="Meyerdierks A."/>
            <person name="Storesund J.E."/>
            <person name="Kallscheuer N."/>
            <person name="Luecker S."/>
            <person name="Lage O.M."/>
            <person name="Pohl T."/>
            <person name="Merkel B.J."/>
            <person name="Hornburger P."/>
            <person name="Mueller R.-W."/>
            <person name="Bruemmer F."/>
            <person name="Labrenz M."/>
            <person name="Spormann A.M."/>
            <person name="Op den Camp H."/>
            <person name="Overmann J."/>
            <person name="Amann R."/>
            <person name="Jetten M.S.M."/>
            <person name="Mascher T."/>
            <person name="Medema M.H."/>
            <person name="Devos D.P."/>
            <person name="Kaster A.-K."/>
            <person name="Ovreas L."/>
            <person name="Rohde M."/>
            <person name="Galperin M.Y."/>
            <person name="Jogler C."/>
        </authorList>
    </citation>
    <scope>NUCLEOTIDE SEQUENCE [LARGE SCALE GENOMIC DNA]</scope>
    <source>
        <strain evidence="1 2">K23_9</strain>
    </source>
</reference>